<comment type="cofactor">
    <cofactor evidence="1">
        <name>Mg(2+)</name>
        <dbReference type="ChEBI" id="CHEBI:18420"/>
    </cofactor>
</comment>
<evidence type="ECO:0000256" key="4">
    <source>
        <dbReference type="ARBA" id="ARBA00022310"/>
    </source>
</evidence>
<dbReference type="Pfam" id="PF04446">
    <property type="entry name" value="Thg1"/>
    <property type="match status" value="1"/>
</dbReference>
<dbReference type="GO" id="GO:0008193">
    <property type="term" value="F:tRNA guanylyltransferase activity"/>
    <property type="evidence" value="ECO:0007669"/>
    <property type="project" value="UniProtKB-EC"/>
</dbReference>
<sequence>MKSVRILQNLSAVISSHTSINIPATTLFLHLRTKSTCLPARAICSFTQRTNENSSYPAAIQRGKTKRQTGCLRLRALKPFSFSTSAMAKSKFEYVRQFETQDPCLPNTWIVIRLDGRNFHRFSTDHGFTKPNDERALHLMTRAAETVMNDFRDIVISYGQSDEFSFVLKKSTMLYSRRASKLMTHIVSQFSSSYVFHWAQHFPDQPLQYPPGFDGRVILYPSNKNLRDYLSWRQADCHINNLYNTCFWALVQQGGMTNTQAEERIRHTFSADKNEILFSEFGINYNNEPEMYKKGTVLVWKKVEETVTRTCRTAEDPVERPREVTKLRKKVVPLHTDIIGDVFWEEHPDILEEECF</sequence>
<proteinExistence type="inferred from homology"/>
<comment type="catalytic activity">
    <reaction evidence="13">
        <text>a 5'-end ribonucleotide-tRNA(His) + GTP + ATP + H2O = a 5'-end phospho-guanosine-ribonucleotide-tRNA(His) + AMP + 2 diphosphate + H(+)</text>
        <dbReference type="Rhea" id="RHEA:54564"/>
        <dbReference type="Rhea" id="RHEA-COMP:14193"/>
        <dbReference type="Rhea" id="RHEA-COMP:14917"/>
        <dbReference type="ChEBI" id="CHEBI:15377"/>
        <dbReference type="ChEBI" id="CHEBI:15378"/>
        <dbReference type="ChEBI" id="CHEBI:30616"/>
        <dbReference type="ChEBI" id="CHEBI:33019"/>
        <dbReference type="ChEBI" id="CHEBI:37565"/>
        <dbReference type="ChEBI" id="CHEBI:138282"/>
        <dbReference type="ChEBI" id="CHEBI:141847"/>
        <dbReference type="ChEBI" id="CHEBI:456215"/>
        <dbReference type="EC" id="2.7.7.79"/>
    </reaction>
</comment>
<keyword evidence="8" id="KW-0479">Metal-binding</keyword>
<dbReference type="InterPro" id="IPR007537">
    <property type="entry name" value="tRNAHis_GuaTrfase_Thg1"/>
</dbReference>
<keyword evidence="9" id="KW-0547">Nucleotide-binding</keyword>
<keyword evidence="10" id="KW-0460">Magnesium</keyword>
<dbReference type="AlphaFoldDB" id="A0A6P4Y9G7"/>
<keyword evidence="7 19" id="KW-0548">Nucleotidyltransferase</keyword>
<dbReference type="PANTHER" id="PTHR12729:SF6">
    <property type="entry name" value="TRNA(HIS) GUANYLYLTRANSFERASE-RELATED"/>
    <property type="match status" value="1"/>
</dbReference>
<accession>A0A6P4Y9G7</accession>
<dbReference type="Proteomes" id="UP000515135">
    <property type="component" value="Unplaced"/>
</dbReference>
<keyword evidence="11" id="KW-0342">GTP-binding</keyword>
<name>A0A6P4Y9G7_BRABE</name>
<dbReference type="GO" id="GO:0006400">
    <property type="term" value="P:tRNA modification"/>
    <property type="evidence" value="ECO:0007669"/>
    <property type="project" value="InterPro"/>
</dbReference>
<gene>
    <name evidence="19" type="primary">LOC109463188</name>
</gene>
<evidence type="ECO:0000256" key="1">
    <source>
        <dbReference type="ARBA" id="ARBA00001946"/>
    </source>
</evidence>
<dbReference type="KEGG" id="bbel:109463188"/>
<evidence type="ECO:0000256" key="13">
    <source>
        <dbReference type="ARBA" id="ARBA00047281"/>
    </source>
</evidence>
<evidence type="ECO:0000256" key="2">
    <source>
        <dbReference type="ARBA" id="ARBA00010113"/>
    </source>
</evidence>
<evidence type="ECO:0000256" key="9">
    <source>
        <dbReference type="ARBA" id="ARBA00022741"/>
    </source>
</evidence>
<protein>
    <recommendedName>
        <fullName evidence="4">Probable tRNA(His) guanylyltransferase</fullName>
        <ecNumber evidence="3">2.7.7.79</ecNumber>
    </recommendedName>
    <alternativeName>
        <fullName evidence="12">tRNA-histidine guanylyltransferase</fullName>
    </alternativeName>
</protein>
<dbReference type="OrthoDB" id="62560at2759"/>
<comment type="function">
    <text evidence="14">Adds a GMP to the 5'-end of tRNA(His) after transcription and RNase P cleavage. This step is essential for proper recognition of the tRNA and for the fidelity of protein synthesis. Also functions as a guanyl-nucleotide exchange factor/GEF for the MFN1 and MFN2 mitofusins thereby regulating mitochondrial fusion. By regulating both mitochondrial dynamics and bioenergetic function, it contributes to cell survival following oxidative stress.</text>
</comment>
<evidence type="ECO:0000256" key="7">
    <source>
        <dbReference type="ARBA" id="ARBA00022695"/>
    </source>
</evidence>
<evidence type="ECO:0000256" key="15">
    <source>
        <dbReference type="ARBA" id="ARBA00065710"/>
    </source>
</evidence>
<keyword evidence="6" id="KW-0819">tRNA processing</keyword>
<dbReference type="InterPro" id="IPR038469">
    <property type="entry name" value="tRNAHis_GuaTrfase_Thg1_sf"/>
</dbReference>
<evidence type="ECO:0000256" key="6">
    <source>
        <dbReference type="ARBA" id="ARBA00022694"/>
    </source>
</evidence>
<dbReference type="GO" id="GO:0005525">
    <property type="term" value="F:GTP binding"/>
    <property type="evidence" value="ECO:0007669"/>
    <property type="project" value="UniProtKB-KW"/>
</dbReference>
<evidence type="ECO:0000259" key="17">
    <source>
        <dbReference type="Pfam" id="PF14413"/>
    </source>
</evidence>
<comment type="subunit">
    <text evidence="15">Homotetramer. Interacts with MFN1 and MFN2; functions as a guanyl-nucleotide exchange factor/GEF for MFN2 and also probably MFN1.</text>
</comment>
<evidence type="ECO:0000256" key="5">
    <source>
        <dbReference type="ARBA" id="ARBA00022679"/>
    </source>
</evidence>
<evidence type="ECO:0000256" key="12">
    <source>
        <dbReference type="ARBA" id="ARBA00032480"/>
    </source>
</evidence>
<keyword evidence="18" id="KW-1185">Reference proteome</keyword>
<dbReference type="Gene3D" id="3.30.70.3000">
    <property type="match status" value="1"/>
</dbReference>
<evidence type="ECO:0000256" key="8">
    <source>
        <dbReference type="ARBA" id="ARBA00022723"/>
    </source>
</evidence>
<dbReference type="EC" id="2.7.7.79" evidence="3"/>
<evidence type="ECO:0000313" key="19">
    <source>
        <dbReference type="RefSeq" id="XP_019615457.1"/>
    </source>
</evidence>
<dbReference type="PANTHER" id="PTHR12729">
    <property type="entry name" value="TRNA(HIS) GUANYLYLTRANSFERASE-RELATED"/>
    <property type="match status" value="1"/>
</dbReference>
<evidence type="ECO:0000256" key="11">
    <source>
        <dbReference type="ARBA" id="ARBA00023134"/>
    </source>
</evidence>
<dbReference type="RefSeq" id="XP_019615457.1">
    <property type="nucleotide sequence ID" value="XM_019759898.1"/>
</dbReference>
<comment type="similarity">
    <text evidence="2">Belongs to the tRNA(His) guanylyltransferase family.</text>
</comment>
<organism evidence="18 19">
    <name type="scientific">Branchiostoma belcheri</name>
    <name type="common">Amphioxus</name>
    <dbReference type="NCBI Taxonomy" id="7741"/>
    <lineage>
        <taxon>Eukaryota</taxon>
        <taxon>Metazoa</taxon>
        <taxon>Chordata</taxon>
        <taxon>Cephalochordata</taxon>
        <taxon>Leptocardii</taxon>
        <taxon>Amphioxiformes</taxon>
        <taxon>Branchiostomatidae</taxon>
        <taxon>Branchiostoma</taxon>
    </lineage>
</organism>
<dbReference type="InterPro" id="IPR024956">
    <property type="entry name" value="tRNAHis_GuaTrfase_cat"/>
</dbReference>
<evidence type="ECO:0000259" key="16">
    <source>
        <dbReference type="Pfam" id="PF04446"/>
    </source>
</evidence>
<dbReference type="GO" id="GO:0000287">
    <property type="term" value="F:magnesium ion binding"/>
    <property type="evidence" value="ECO:0007669"/>
    <property type="project" value="InterPro"/>
</dbReference>
<feature type="domain" description="Thg1 C-terminal" evidence="17">
    <location>
        <begin position="224"/>
        <end position="340"/>
    </location>
</feature>
<keyword evidence="5" id="KW-0808">Transferase</keyword>
<feature type="domain" description="tRNAHis guanylyltransferase catalytic" evidence="16">
    <location>
        <begin position="92"/>
        <end position="221"/>
    </location>
</feature>
<dbReference type="FunFam" id="3.30.70.3000:FF:000001">
    <property type="entry name" value="tRNA(His) guanylyltransferase"/>
    <property type="match status" value="1"/>
</dbReference>
<dbReference type="Pfam" id="PF14413">
    <property type="entry name" value="Thg1C"/>
    <property type="match status" value="1"/>
</dbReference>
<evidence type="ECO:0000313" key="18">
    <source>
        <dbReference type="Proteomes" id="UP000515135"/>
    </source>
</evidence>
<reference evidence="19" key="1">
    <citation type="submission" date="2025-08" db="UniProtKB">
        <authorList>
            <consortium name="RefSeq"/>
        </authorList>
    </citation>
    <scope>IDENTIFICATION</scope>
    <source>
        <tissue evidence="19">Gonad</tissue>
    </source>
</reference>
<evidence type="ECO:0000256" key="3">
    <source>
        <dbReference type="ARBA" id="ARBA00012511"/>
    </source>
</evidence>
<evidence type="ECO:0000256" key="10">
    <source>
        <dbReference type="ARBA" id="ARBA00022842"/>
    </source>
</evidence>
<evidence type="ECO:0000256" key="14">
    <source>
        <dbReference type="ARBA" id="ARBA00058346"/>
    </source>
</evidence>
<dbReference type="InterPro" id="IPR025845">
    <property type="entry name" value="Thg1_C_dom"/>
</dbReference>
<dbReference type="GeneID" id="109463188"/>